<comment type="caution">
    <text evidence="2">The sequence shown here is derived from an EMBL/GenBank/DDBJ whole genome shotgun (WGS) entry which is preliminary data.</text>
</comment>
<accession>A0A8J3ALJ5</accession>
<keyword evidence="3" id="KW-1185">Reference proteome</keyword>
<dbReference type="InterPro" id="IPR032623">
    <property type="entry name" value="FecR_N"/>
</dbReference>
<evidence type="ECO:0000313" key="2">
    <source>
        <dbReference type="EMBL" id="GGI16663.1"/>
    </source>
</evidence>
<evidence type="ECO:0000259" key="1">
    <source>
        <dbReference type="Pfam" id="PF16220"/>
    </source>
</evidence>
<dbReference type="Proteomes" id="UP000642180">
    <property type="component" value="Unassembled WGS sequence"/>
</dbReference>
<dbReference type="EMBL" id="BMDI01000001">
    <property type="protein sequence ID" value="GGI16663.1"/>
    <property type="molecule type" value="Genomic_DNA"/>
</dbReference>
<dbReference type="AlphaFoldDB" id="A0A8J3ALJ5"/>
<dbReference type="RefSeq" id="WP_188379710.1">
    <property type="nucleotide sequence ID" value="NZ_BMDI01000001.1"/>
</dbReference>
<sequence>MASDTSLPASISPAILDEAVGWLMRFQSGEVDAAQQQDFDCWLKADALHLAAWKKAEEVMQTFSVAPATAGRQALAALSPVKATRSRVLRLLGVASAVLPFLNFLWRGDVGEI</sequence>
<name>A0A8J3ALJ5_9BURK</name>
<evidence type="ECO:0000313" key="3">
    <source>
        <dbReference type="Proteomes" id="UP000642180"/>
    </source>
</evidence>
<proteinExistence type="predicted"/>
<reference evidence="3" key="1">
    <citation type="journal article" date="2019" name="Int. J. Syst. Evol. Microbiol.">
        <title>The Global Catalogue of Microorganisms (GCM) 10K type strain sequencing project: providing services to taxonomists for standard genome sequencing and annotation.</title>
        <authorList>
            <consortium name="The Broad Institute Genomics Platform"/>
            <consortium name="The Broad Institute Genome Sequencing Center for Infectious Disease"/>
            <person name="Wu L."/>
            <person name="Ma J."/>
        </authorList>
    </citation>
    <scope>NUCLEOTIDE SEQUENCE [LARGE SCALE GENOMIC DNA]</scope>
    <source>
        <strain evidence="3">CCM 2767</strain>
    </source>
</reference>
<organism evidence="2 3">
    <name type="scientific">Oxalicibacterium faecigallinarum</name>
    <dbReference type="NCBI Taxonomy" id="573741"/>
    <lineage>
        <taxon>Bacteria</taxon>
        <taxon>Pseudomonadati</taxon>
        <taxon>Pseudomonadota</taxon>
        <taxon>Betaproteobacteria</taxon>
        <taxon>Burkholderiales</taxon>
        <taxon>Oxalobacteraceae</taxon>
        <taxon>Oxalicibacterium</taxon>
    </lineage>
</organism>
<protein>
    <recommendedName>
        <fullName evidence="1">FecR N-terminal domain-containing protein</fullName>
    </recommendedName>
</protein>
<dbReference type="Pfam" id="PF16220">
    <property type="entry name" value="DUF4880"/>
    <property type="match status" value="1"/>
</dbReference>
<gene>
    <name evidence="2" type="ORF">GCM10008066_05090</name>
</gene>
<feature type="domain" description="FecR N-terminal" evidence="1">
    <location>
        <begin position="17"/>
        <end position="58"/>
    </location>
</feature>